<dbReference type="GO" id="GO:0003690">
    <property type="term" value="F:double-stranded DNA binding"/>
    <property type="evidence" value="ECO:0007669"/>
    <property type="project" value="UniProtKB-UniRule"/>
</dbReference>
<dbReference type="NCBIfam" id="NF008240">
    <property type="entry name" value="PRK11014.1"/>
    <property type="match status" value="1"/>
</dbReference>
<feature type="binding site" evidence="10">
    <location>
        <position position="147"/>
    </location>
    <ligand>
        <name>[2Fe-2S] cluster</name>
        <dbReference type="ChEBI" id="CHEBI:190135"/>
    </ligand>
</feature>
<keyword evidence="1 10" id="KW-0678">Repressor</keyword>
<dbReference type="InterPro" id="IPR036390">
    <property type="entry name" value="WH_DNA-bd_sf"/>
</dbReference>
<dbReference type="SUPFAM" id="SSF46785">
    <property type="entry name" value="Winged helix' DNA-binding domain"/>
    <property type="match status" value="1"/>
</dbReference>
<dbReference type="GO" id="GO:0051537">
    <property type="term" value="F:2 iron, 2 sulfur cluster binding"/>
    <property type="evidence" value="ECO:0007669"/>
    <property type="project" value="UniProtKB-KW"/>
</dbReference>
<dbReference type="HAMAP" id="MF_01177">
    <property type="entry name" value="HTH_type_NsrR"/>
    <property type="match status" value="1"/>
</dbReference>
<evidence type="ECO:0000256" key="9">
    <source>
        <dbReference type="ARBA" id="ARBA00074698"/>
    </source>
</evidence>
<name>A0AA91EK39_9GAMM</name>
<evidence type="ECO:0000256" key="7">
    <source>
        <dbReference type="ARBA" id="ARBA00023125"/>
    </source>
</evidence>
<evidence type="ECO:0000256" key="4">
    <source>
        <dbReference type="ARBA" id="ARBA00023004"/>
    </source>
</evidence>
<evidence type="ECO:0000313" key="11">
    <source>
        <dbReference type="EMBL" id="OAT59502.1"/>
    </source>
</evidence>
<keyword evidence="7 10" id="KW-0238">DNA-binding</keyword>
<dbReference type="GO" id="GO:0005506">
    <property type="term" value="F:iron ion binding"/>
    <property type="evidence" value="ECO:0007669"/>
    <property type="project" value="UniProtKB-UniRule"/>
</dbReference>
<dbReference type="InterPro" id="IPR023761">
    <property type="entry name" value="Tscrpt_rep_HTH_NsrR"/>
</dbReference>
<comment type="caution">
    <text evidence="11">The sequence shown here is derived from an EMBL/GenBank/DDBJ whole genome shotgun (WGS) entry which is preliminary data.</text>
</comment>
<keyword evidence="5 10" id="KW-0411">Iron-sulfur</keyword>
<dbReference type="PROSITE" id="PS51197">
    <property type="entry name" value="HTH_RRF2_2"/>
    <property type="match status" value="1"/>
</dbReference>
<dbReference type="AlphaFoldDB" id="A0AA91EK39"/>
<dbReference type="GO" id="GO:0005829">
    <property type="term" value="C:cytosol"/>
    <property type="evidence" value="ECO:0007669"/>
    <property type="project" value="TreeGrafter"/>
</dbReference>
<dbReference type="EMBL" id="LXEX01000028">
    <property type="protein sequence ID" value="OAT59502.1"/>
    <property type="molecule type" value="Genomic_DNA"/>
</dbReference>
<evidence type="ECO:0000256" key="6">
    <source>
        <dbReference type="ARBA" id="ARBA00023015"/>
    </source>
</evidence>
<keyword evidence="12" id="KW-1185">Reference proteome</keyword>
<proteinExistence type="inferred from homology"/>
<dbReference type="GO" id="GO:0003700">
    <property type="term" value="F:DNA-binding transcription factor activity"/>
    <property type="evidence" value="ECO:0007669"/>
    <property type="project" value="UniProtKB-UniRule"/>
</dbReference>
<reference evidence="11 12" key="1">
    <citation type="submission" date="2016-04" db="EMBL/GenBank/DDBJ databases">
        <title>ATOL: Assembling a taxonomically balanced genome-scale reconstruction of the evolutionary history of the Enterobacteriaceae.</title>
        <authorList>
            <person name="Plunkett G.III."/>
            <person name="Neeno-Eckwall E.C."/>
            <person name="Glasner J.D."/>
            <person name="Perna N.T."/>
        </authorList>
    </citation>
    <scope>NUCLEOTIDE SEQUENCE [LARGE SCALE GENOMIC DNA]</scope>
    <source>
        <strain evidence="11 12">ATCC 12841</strain>
    </source>
</reference>
<evidence type="ECO:0000313" key="12">
    <source>
        <dbReference type="Proteomes" id="UP000078431"/>
    </source>
</evidence>
<evidence type="ECO:0000256" key="5">
    <source>
        <dbReference type="ARBA" id="ARBA00023014"/>
    </source>
</evidence>
<dbReference type="PANTHER" id="PTHR33221">
    <property type="entry name" value="WINGED HELIX-TURN-HELIX TRANSCRIPTIONAL REGULATOR, RRF2 FAMILY"/>
    <property type="match status" value="1"/>
</dbReference>
<dbReference type="Pfam" id="PF02082">
    <property type="entry name" value="Rrf2"/>
    <property type="match status" value="1"/>
</dbReference>
<dbReference type="FunFam" id="1.10.10.10:FF:000105">
    <property type="entry name" value="HTH-type transcriptional repressor NsrR"/>
    <property type="match status" value="1"/>
</dbReference>
<evidence type="ECO:0000256" key="2">
    <source>
        <dbReference type="ARBA" id="ARBA00022714"/>
    </source>
</evidence>
<keyword evidence="2 10" id="KW-0001">2Fe-2S</keyword>
<evidence type="ECO:0000256" key="8">
    <source>
        <dbReference type="ARBA" id="ARBA00023163"/>
    </source>
</evidence>
<organism evidence="11 12">
    <name type="scientific">Obesumbacterium proteus ATCC 12841</name>
    <dbReference type="NCBI Taxonomy" id="1354268"/>
    <lineage>
        <taxon>Bacteria</taxon>
        <taxon>Pseudomonadati</taxon>
        <taxon>Pseudomonadota</taxon>
        <taxon>Gammaproteobacteria</taxon>
        <taxon>Enterobacterales</taxon>
        <taxon>Hafniaceae</taxon>
        <taxon>Obesumbacterium</taxon>
    </lineage>
</organism>
<dbReference type="GO" id="GO:0045892">
    <property type="term" value="P:negative regulation of DNA-templated transcription"/>
    <property type="evidence" value="ECO:0007669"/>
    <property type="project" value="InterPro"/>
</dbReference>
<accession>A0AA91EK39</accession>
<evidence type="ECO:0000256" key="3">
    <source>
        <dbReference type="ARBA" id="ARBA00022723"/>
    </source>
</evidence>
<dbReference type="InterPro" id="IPR000944">
    <property type="entry name" value="Tscrpt_reg_Rrf2"/>
</dbReference>
<evidence type="ECO:0000256" key="10">
    <source>
        <dbReference type="HAMAP-Rule" id="MF_01177"/>
    </source>
</evidence>
<sequence>MPWLVYYPNIQIYFWDEFPVLISRFIFYFYTQLSRDNAKLDLEVAVQLTSFTDFGLRALIYMASLPADQMTNITQVTDVYGVSRNHMVKIINQLSRAGFVTAVRGKNGGIRLGRPAKDIRIGDVVRELEPLTLVNCSHEFCHITTACRLKQVLQRATQAFLAELDQCTLADLIEENSPLYKLLLVE</sequence>
<gene>
    <name evidence="10" type="primary">nsrR</name>
    <name evidence="11" type="ORF">M993_02057</name>
</gene>
<comment type="cofactor">
    <cofactor evidence="10">
        <name>[2Fe-2S] cluster</name>
        <dbReference type="ChEBI" id="CHEBI:190135"/>
    </cofactor>
    <text evidence="10">Binds 1 [2Fe-2S] cluster per subunit.</text>
</comment>
<keyword evidence="6 10" id="KW-0805">Transcription regulation</keyword>
<dbReference type="InterPro" id="IPR036388">
    <property type="entry name" value="WH-like_DNA-bd_sf"/>
</dbReference>
<keyword evidence="3 10" id="KW-0479">Metal-binding</keyword>
<feature type="binding site" evidence="10">
    <location>
        <position position="141"/>
    </location>
    <ligand>
        <name>[2Fe-2S] cluster</name>
        <dbReference type="ChEBI" id="CHEBI:190135"/>
    </ligand>
</feature>
<feature type="binding site" evidence="10">
    <location>
        <position position="136"/>
    </location>
    <ligand>
        <name>[2Fe-2S] cluster</name>
        <dbReference type="ChEBI" id="CHEBI:190135"/>
    </ligand>
</feature>
<dbReference type="PANTHER" id="PTHR33221:SF4">
    <property type="entry name" value="HTH-TYPE TRANSCRIPTIONAL REPRESSOR NSRR"/>
    <property type="match status" value="1"/>
</dbReference>
<keyword evidence="4 10" id="KW-0408">Iron</keyword>
<comment type="function">
    <text evidence="10">Nitric oxide-sensitive repressor of genes involved in protecting the cell against nitrosative stress. May require iron for activity.</text>
</comment>
<evidence type="ECO:0000256" key="1">
    <source>
        <dbReference type="ARBA" id="ARBA00022491"/>
    </source>
</evidence>
<dbReference type="Proteomes" id="UP000078431">
    <property type="component" value="Unassembled WGS sequence"/>
</dbReference>
<dbReference type="NCBIfam" id="TIGR00738">
    <property type="entry name" value="rrf2_super"/>
    <property type="match status" value="1"/>
</dbReference>
<dbReference type="Gene3D" id="1.10.10.10">
    <property type="entry name" value="Winged helix-like DNA-binding domain superfamily/Winged helix DNA-binding domain"/>
    <property type="match status" value="1"/>
</dbReference>
<keyword evidence="8 10" id="KW-0804">Transcription</keyword>
<protein>
    <recommendedName>
        <fullName evidence="9 10">HTH-type transcriptional repressor NsrR</fullName>
    </recommendedName>
</protein>